<reference evidence="1" key="1">
    <citation type="submission" date="2023-10" db="EMBL/GenBank/DDBJ databases">
        <authorList>
            <person name="Domelevo Entfellner J.-B."/>
        </authorList>
    </citation>
    <scope>NUCLEOTIDE SEQUENCE</scope>
</reference>
<accession>A0AA86RNX1</accession>
<proteinExistence type="predicted"/>
<gene>
    <name evidence="1" type="ORF">AYBTSS11_LOCUS2014</name>
</gene>
<organism evidence="1 2">
    <name type="scientific">Sphenostylis stenocarpa</name>
    <dbReference type="NCBI Taxonomy" id="92480"/>
    <lineage>
        <taxon>Eukaryota</taxon>
        <taxon>Viridiplantae</taxon>
        <taxon>Streptophyta</taxon>
        <taxon>Embryophyta</taxon>
        <taxon>Tracheophyta</taxon>
        <taxon>Spermatophyta</taxon>
        <taxon>Magnoliopsida</taxon>
        <taxon>eudicotyledons</taxon>
        <taxon>Gunneridae</taxon>
        <taxon>Pentapetalae</taxon>
        <taxon>rosids</taxon>
        <taxon>fabids</taxon>
        <taxon>Fabales</taxon>
        <taxon>Fabaceae</taxon>
        <taxon>Papilionoideae</taxon>
        <taxon>50 kb inversion clade</taxon>
        <taxon>NPAAA clade</taxon>
        <taxon>indigoferoid/millettioid clade</taxon>
        <taxon>Phaseoleae</taxon>
        <taxon>Sphenostylis</taxon>
    </lineage>
</organism>
<name>A0AA86RNX1_9FABA</name>
<protein>
    <submittedName>
        <fullName evidence="1">Uncharacterized protein</fullName>
    </submittedName>
</protein>
<dbReference type="Gramene" id="rna-AYBTSS11_LOCUS2014">
    <property type="protein sequence ID" value="CAJ1854910.1"/>
    <property type="gene ID" value="gene-AYBTSS11_LOCUS2014"/>
</dbReference>
<keyword evidence="2" id="KW-1185">Reference proteome</keyword>
<dbReference type="AlphaFoldDB" id="A0AA86RNX1"/>
<dbReference type="Proteomes" id="UP001189624">
    <property type="component" value="Chromosome 1"/>
</dbReference>
<evidence type="ECO:0000313" key="2">
    <source>
        <dbReference type="Proteomes" id="UP001189624"/>
    </source>
</evidence>
<sequence>MEEFGDGGNMVCDAIAMEKFGIEEIFESRRVCPSFYVTLTPLNLYIQGWDMGYGKGWDPCHMPLPIRHPIEDPHTPQFWGPQYTYPLLKDM</sequence>
<evidence type="ECO:0000313" key="1">
    <source>
        <dbReference type="EMBL" id="CAJ1854910.1"/>
    </source>
</evidence>
<dbReference type="EMBL" id="OY731398">
    <property type="protein sequence ID" value="CAJ1854910.1"/>
    <property type="molecule type" value="Genomic_DNA"/>
</dbReference>